<evidence type="ECO:0000256" key="1">
    <source>
        <dbReference type="ARBA" id="ARBA00006464"/>
    </source>
</evidence>
<keyword evidence="2" id="KW-0472">Membrane</keyword>
<dbReference type="AlphaFoldDB" id="A0A9D2FK22"/>
<comment type="similarity">
    <text evidence="1">Belongs to the bacterial sugar transferase family.</text>
</comment>
<dbReference type="Proteomes" id="UP000824105">
    <property type="component" value="Unassembled WGS sequence"/>
</dbReference>
<proteinExistence type="inferred from homology"/>
<keyword evidence="4" id="KW-0808">Transferase</keyword>
<dbReference type="PANTHER" id="PTHR30576">
    <property type="entry name" value="COLANIC BIOSYNTHESIS UDP-GLUCOSE LIPID CARRIER TRANSFERASE"/>
    <property type="match status" value="1"/>
</dbReference>
<sequence>MYQRYIKRLLDFVLSLAAAIVLAIPMAVIALWIKADSPGPVFFRQRRVGRGKTHFNILKFRTMRGDTPHDVPTHLLKNADSYITRSGAFLRKTSLDELPQIYNILAGQMSIVGPRPALYNQYDLIEARDRVHANGIRPGLTGLAQVNGRDELPIDVKARYDGEYAAHLTFGMDLKIFLRSFTYVFQRRGVVEGGTGSLQQRNSEQKDRPLSK</sequence>
<name>A0A9D2FK22_9FIRM</name>
<accession>A0A9D2FK22</accession>
<dbReference type="Pfam" id="PF02397">
    <property type="entry name" value="Bac_transf"/>
    <property type="match status" value="1"/>
</dbReference>
<gene>
    <name evidence="4" type="ORF">H9724_04950</name>
</gene>
<evidence type="ECO:0000313" key="5">
    <source>
        <dbReference type="Proteomes" id="UP000824105"/>
    </source>
</evidence>
<protein>
    <submittedName>
        <fullName evidence="4">Sugar transferase</fullName>
    </submittedName>
</protein>
<reference evidence="4" key="2">
    <citation type="submission" date="2021-04" db="EMBL/GenBank/DDBJ databases">
        <authorList>
            <person name="Gilroy R."/>
        </authorList>
    </citation>
    <scope>NUCLEOTIDE SEQUENCE</scope>
    <source>
        <strain evidence="4">CHK188-11489</strain>
    </source>
</reference>
<evidence type="ECO:0000313" key="4">
    <source>
        <dbReference type="EMBL" id="HIZ62100.1"/>
    </source>
</evidence>
<organism evidence="4 5">
    <name type="scientific">Candidatus Gemmiger avistercoris</name>
    <dbReference type="NCBI Taxonomy" id="2838606"/>
    <lineage>
        <taxon>Bacteria</taxon>
        <taxon>Bacillati</taxon>
        <taxon>Bacillota</taxon>
        <taxon>Clostridia</taxon>
        <taxon>Eubacteriales</taxon>
        <taxon>Gemmiger</taxon>
    </lineage>
</organism>
<keyword evidence="2" id="KW-0812">Transmembrane</keyword>
<comment type="caution">
    <text evidence="4">The sequence shown here is derived from an EMBL/GenBank/DDBJ whole genome shotgun (WGS) entry which is preliminary data.</text>
</comment>
<reference evidence="4" key="1">
    <citation type="journal article" date="2021" name="PeerJ">
        <title>Extensive microbial diversity within the chicken gut microbiome revealed by metagenomics and culture.</title>
        <authorList>
            <person name="Gilroy R."/>
            <person name="Ravi A."/>
            <person name="Getino M."/>
            <person name="Pursley I."/>
            <person name="Horton D.L."/>
            <person name="Alikhan N.F."/>
            <person name="Baker D."/>
            <person name="Gharbi K."/>
            <person name="Hall N."/>
            <person name="Watson M."/>
            <person name="Adriaenssens E.M."/>
            <person name="Foster-Nyarko E."/>
            <person name="Jarju S."/>
            <person name="Secka A."/>
            <person name="Antonio M."/>
            <person name="Oren A."/>
            <person name="Chaudhuri R.R."/>
            <person name="La Ragione R."/>
            <person name="Hildebrand F."/>
            <person name="Pallen M.J."/>
        </authorList>
    </citation>
    <scope>NUCLEOTIDE SEQUENCE</scope>
    <source>
        <strain evidence="4">CHK188-11489</strain>
    </source>
</reference>
<dbReference type="PANTHER" id="PTHR30576:SF10">
    <property type="entry name" value="SLL5057 PROTEIN"/>
    <property type="match status" value="1"/>
</dbReference>
<dbReference type="InterPro" id="IPR003362">
    <property type="entry name" value="Bact_transf"/>
</dbReference>
<evidence type="ECO:0000259" key="3">
    <source>
        <dbReference type="Pfam" id="PF02397"/>
    </source>
</evidence>
<feature type="transmembrane region" description="Helical" evidence="2">
    <location>
        <begin position="12"/>
        <end position="33"/>
    </location>
</feature>
<dbReference type="GO" id="GO:0016780">
    <property type="term" value="F:phosphotransferase activity, for other substituted phosphate groups"/>
    <property type="evidence" value="ECO:0007669"/>
    <property type="project" value="TreeGrafter"/>
</dbReference>
<evidence type="ECO:0000256" key="2">
    <source>
        <dbReference type="SAM" id="Phobius"/>
    </source>
</evidence>
<keyword evidence="2" id="KW-1133">Transmembrane helix</keyword>
<feature type="domain" description="Bacterial sugar transferase" evidence="3">
    <location>
        <begin position="7"/>
        <end position="185"/>
    </location>
</feature>
<dbReference type="EMBL" id="DXBF01000046">
    <property type="protein sequence ID" value="HIZ62100.1"/>
    <property type="molecule type" value="Genomic_DNA"/>
</dbReference>